<proteinExistence type="evidence at transcript level"/>
<feature type="compositionally biased region" description="Low complexity" evidence="1">
    <location>
        <begin position="111"/>
        <end position="123"/>
    </location>
</feature>
<dbReference type="Pfam" id="PF10253">
    <property type="entry name" value="PRCC"/>
    <property type="match status" value="1"/>
</dbReference>
<dbReference type="PANTHER" id="PTHR13621:SF2">
    <property type="entry name" value="PROLINE-RICH PROTEIN PRCC"/>
    <property type="match status" value="1"/>
</dbReference>
<feature type="region of interest" description="Disordered" evidence="1">
    <location>
        <begin position="356"/>
        <end position="377"/>
    </location>
</feature>
<dbReference type="GO" id="GO:0005634">
    <property type="term" value="C:nucleus"/>
    <property type="evidence" value="ECO:0007669"/>
    <property type="project" value="TreeGrafter"/>
</dbReference>
<protein>
    <submittedName>
        <fullName evidence="2">Putative mitotic checkpoint protein prcc</fullName>
    </submittedName>
</protein>
<feature type="region of interest" description="Disordered" evidence="1">
    <location>
        <begin position="101"/>
        <end position="123"/>
    </location>
</feature>
<reference evidence="2" key="1">
    <citation type="journal article" date="2015" name="Sci. Rep.">
        <title>Tissue- and time-dependent transcription in Ixodes ricinus salivary glands and midguts when blood feeding on the vertebrate host.</title>
        <authorList>
            <person name="Kotsyfakis M."/>
            <person name="Schwarz A."/>
            <person name="Erhart J."/>
            <person name="Ribeiro J.M."/>
        </authorList>
    </citation>
    <scope>NUCLEOTIDE SEQUENCE</scope>
    <source>
        <tissue evidence="2">Salivary gland and midgut</tissue>
    </source>
</reference>
<dbReference type="InterPro" id="IPR018800">
    <property type="entry name" value="PRCC"/>
</dbReference>
<name>V5HBD7_IXORI</name>
<dbReference type="AlphaFoldDB" id="V5HBD7"/>
<evidence type="ECO:0000313" key="2">
    <source>
        <dbReference type="EMBL" id="JAB70438.1"/>
    </source>
</evidence>
<dbReference type="EMBL" id="GANP01014030">
    <property type="protein sequence ID" value="JAB70438.1"/>
    <property type="molecule type" value="mRNA"/>
</dbReference>
<sequence length="414" mass="46736">MIRCLQRRLLLLIREICRVGVSKIVFRRLRNVPGECYRVQFLCSDRVDSAKKARCLWWPTVTVTSLTTTAVIVTSRSTRRLKRQLKRFLQPTNPIRQPRIRRVCSPGFPRPTQSTSTTSTPLDLSLQDIVKQPANPIKSKRAQILIPSLNGFDDEEDEEHEKKKFKPAQSGSGLMGLLPAPRHGSATSKQLMPQVLKRPSVPRDKGPPKPRPPGTVVQNDPWTDGDADGPDDSAPTSSFFTFEEPPLPKVDMASAENLSVTSTEKYPATEDQPEPEQEPDCTVPDYPQQEAVESRRGKIVFAEHNEPGTSAFDVELDDGAVVRLRGRRDEEIHIIDVSADSQVDKSRVLIKGLTEEQSYSPASDTSDFNTSQTHRRKHQITYLAQQAKAREQELKNMWAQNRMTKRQTQAKYGF</sequence>
<feature type="region of interest" description="Disordered" evidence="1">
    <location>
        <begin position="151"/>
        <end position="294"/>
    </location>
</feature>
<evidence type="ECO:0000256" key="1">
    <source>
        <dbReference type="SAM" id="MobiDB-lite"/>
    </source>
</evidence>
<accession>V5HBD7</accession>
<feature type="compositionally biased region" description="Polar residues" evidence="1">
    <location>
        <begin position="356"/>
        <end position="372"/>
    </location>
</feature>
<organism evidence="2">
    <name type="scientific">Ixodes ricinus</name>
    <name type="common">Common tick</name>
    <name type="synonym">Acarus ricinus</name>
    <dbReference type="NCBI Taxonomy" id="34613"/>
    <lineage>
        <taxon>Eukaryota</taxon>
        <taxon>Metazoa</taxon>
        <taxon>Ecdysozoa</taxon>
        <taxon>Arthropoda</taxon>
        <taxon>Chelicerata</taxon>
        <taxon>Arachnida</taxon>
        <taxon>Acari</taxon>
        <taxon>Parasitiformes</taxon>
        <taxon>Ixodida</taxon>
        <taxon>Ixodoidea</taxon>
        <taxon>Ixodidae</taxon>
        <taxon>Ixodinae</taxon>
        <taxon>Ixodes</taxon>
    </lineage>
</organism>
<dbReference type="PANTHER" id="PTHR13621">
    <property type="entry name" value="PROLINE-RICH PROTEIN PRCC"/>
    <property type="match status" value="1"/>
</dbReference>